<organism evidence="1 2">
    <name type="scientific">Xanthomonas citri pv. citri</name>
    <dbReference type="NCBI Taxonomy" id="611301"/>
    <lineage>
        <taxon>Bacteria</taxon>
        <taxon>Pseudomonadati</taxon>
        <taxon>Pseudomonadota</taxon>
        <taxon>Gammaproteobacteria</taxon>
        <taxon>Lysobacterales</taxon>
        <taxon>Lysobacteraceae</taxon>
        <taxon>Xanthomonas</taxon>
    </lineage>
</organism>
<evidence type="ECO:0000313" key="1">
    <source>
        <dbReference type="EMBL" id="MBD4339802.1"/>
    </source>
</evidence>
<proteinExistence type="predicted"/>
<dbReference type="EMBL" id="JAABFR010002362">
    <property type="protein sequence ID" value="MBD4339802.1"/>
    <property type="molecule type" value="Genomic_DNA"/>
</dbReference>
<reference evidence="1" key="1">
    <citation type="submission" date="2020-01" db="EMBL/GenBank/DDBJ databases">
        <authorList>
            <person name="Richard D."/>
        </authorList>
    </citation>
    <scope>NUCLEOTIDE SEQUENCE</scope>
    <source>
        <strain evidence="1">JP541</strain>
    </source>
</reference>
<sequence length="39" mass="4125">LRAAQRSFSLTADGVCGCNTWKKLTSAVVGIGRTKTVID</sequence>
<protein>
    <submittedName>
        <fullName evidence="1">Peptidoglycan-binding protein</fullName>
    </submittedName>
</protein>
<gene>
    <name evidence="1" type="ORF">GUH15_27880</name>
</gene>
<evidence type="ECO:0000313" key="2">
    <source>
        <dbReference type="Proteomes" id="UP000653002"/>
    </source>
</evidence>
<dbReference type="AlphaFoldDB" id="A0A8I0HCA2"/>
<name>A0A8I0HCA2_XANCI</name>
<dbReference type="Proteomes" id="UP000653002">
    <property type="component" value="Unassembled WGS sequence"/>
</dbReference>
<accession>A0A8I0HCA2</accession>
<dbReference type="InterPro" id="IPR036366">
    <property type="entry name" value="PGBDSf"/>
</dbReference>
<dbReference type="Gene3D" id="1.10.101.10">
    <property type="entry name" value="PGBD-like superfamily/PGBD"/>
    <property type="match status" value="1"/>
</dbReference>
<comment type="caution">
    <text evidence="1">The sequence shown here is derived from an EMBL/GenBank/DDBJ whole genome shotgun (WGS) entry which is preliminary data.</text>
</comment>
<feature type="non-terminal residue" evidence="1">
    <location>
        <position position="1"/>
    </location>
</feature>